<comment type="catalytic activity">
    <reaction evidence="1">
        <text>S-ubiquitinyl-[E2 ubiquitin-conjugating enzyme]-L-cysteine + [acceptor protein]-L-lysine = [E2 ubiquitin-conjugating enzyme]-L-cysteine + N(6)-ubiquitinyl-[acceptor protein]-L-lysine.</text>
        <dbReference type="EC" id="2.3.2.27"/>
    </reaction>
</comment>
<evidence type="ECO:0000256" key="4">
    <source>
        <dbReference type="ARBA" id="ARBA00008704"/>
    </source>
</evidence>
<evidence type="ECO:0000256" key="16">
    <source>
        <dbReference type="ARBA" id="ARBA00023136"/>
    </source>
</evidence>
<evidence type="ECO:0000313" key="21">
    <source>
        <dbReference type="Ensembl" id="ENSSTUP00000060785.1"/>
    </source>
</evidence>
<evidence type="ECO:0000256" key="11">
    <source>
        <dbReference type="ARBA" id="ARBA00022771"/>
    </source>
</evidence>
<evidence type="ECO:0000256" key="18">
    <source>
        <dbReference type="ARBA" id="ARBA00045271"/>
    </source>
</evidence>
<keyword evidence="22" id="KW-1185">Reference proteome</keyword>
<keyword evidence="11 19" id="KW-0863">Zinc-finger</keyword>
<evidence type="ECO:0000256" key="3">
    <source>
        <dbReference type="ARBA" id="ARBA00004906"/>
    </source>
</evidence>
<dbReference type="InterPro" id="IPR013083">
    <property type="entry name" value="Znf_RING/FYVE/PHD"/>
</dbReference>
<evidence type="ECO:0000313" key="22">
    <source>
        <dbReference type="Proteomes" id="UP000472277"/>
    </source>
</evidence>
<accession>A0A674AP12</accession>
<dbReference type="EC" id="2.3.2.27" evidence="5"/>
<dbReference type="CDD" id="cd16527">
    <property type="entry name" value="RING-HC_PEX10"/>
    <property type="match status" value="1"/>
</dbReference>
<evidence type="ECO:0000256" key="15">
    <source>
        <dbReference type="ARBA" id="ARBA00022989"/>
    </source>
</evidence>
<keyword evidence="9" id="KW-0812">Transmembrane</keyword>
<reference evidence="21" key="2">
    <citation type="submission" date="2025-09" db="UniProtKB">
        <authorList>
            <consortium name="Ensembl"/>
        </authorList>
    </citation>
    <scope>IDENTIFICATION</scope>
</reference>
<organism evidence="21 22">
    <name type="scientific">Salmo trutta</name>
    <name type="common">Brown trout</name>
    <dbReference type="NCBI Taxonomy" id="8032"/>
    <lineage>
        <taxon>Eukaryota</taxon>
        <taxon>Metazoa</taxon>
        <taxon>Chordata</taxon>
        <taxon>Craniata</taxon>
        <taxon>Vertebrata</taxon>
        <taxon>Euteleostomi</taxon>
        <taxon>Actinopterygii</taxon>
        <taxon>Neopterygii</taxon>
        <taxon>Teleostei</taxon>
        <taxon>Protacanthopterygii</taxon>
        <taxon>Salmoniformes</taxon>
        <taxon>Salmonidae</taxon>
        <taxon>Salmoninae</taxon>
        <taxon>Salmo</taxon>
    </lineage>
</organism>
<comment type="subcellular location">
    <subcellularLocation>
        <location evidence="2">Peroxisome membrane</location>
        <topology evidence="2">Multi-pass membrane protein</topology>
    </subcellularLocation>
</comment>
<keyword evidence="15" id="KW-1133">Transmembrane helix</keyword>
<keyword evidence="17" id="KW-0576">Peroxisome</keyword>
<keyword evidence="14" id="KW-0653">Protein transport</keyword>
<name>A0A674AP12_SALTR</name>
<evidence type="ECO:0000259" key="20">
    <source>
        <dbReference type="PROSITE" id="PS50089"/>
    </source>
</evidence>
<dbReference type="GO" id="GO:0005778">
    <property type="term" value="C:peroxisomal membrane"/>
    <property type="evidence" value="ECO:0007669"/>
    <property type="project" value="UniProtKB-SubCell"/>
</dbReference>
<protein>
    <recommendedName>
        <fullName evidence="5">RING-type E3 ubiquitin transferase</fullName>
        <ecNumber evidence="5">2.3.2.27</ecNumber>
    </recommendedName>
</protein>
<dbReference type="PROSITE" id="PS50089">
    <property type="entry name" value="ZF_RING_2"/>
    <property type="match status" value="1"/>
</dbReference>
<dbReference type="PROSITE" id="PS00518">
    <property type="entry name" value="ZF_RING_1"/>
    <property type="match status" value="1"/>
</dbReference>
<dbReference type="Gene3D" id="3.30.40.10">
    <property type="entry name" value="Zinc/RING finger domain, C3HC4 (zinc finger)"/>
    <property type="match status" value="1"/>
</dbReference>
<dbReference type="InParanoid" id="A0A674AP12"/>
<keyword evidence="12" id="KW-0833">Ubl conjugation pathway</keyword>
<evidence type="ECO:0000256" key="1">
    <source>
        <dbReference type="ARBA" id="ARBA00000900"/>
    </source>
</evidence>
<evidence type="ECO:0000256" key="13">
    <source>
        <dbReference type="ARBA" id="ARBA00022833"/>
    </source>
</evidence>
<evidence type="ECO:0000256" key="9">
    <source>
        <dbReference type="ARBA" id="ARBA00022692"/>
    </source>
</evidence>
<dbReference type="GO" id="GO:0008270">
    <property type="term" value="F:zinc ion binding"/>
    <property type="evidence" value="ECO:0007669"/>
    <property type="project" value="UniProtKB-KW"/>
</dbReference>
<evidence type="ECO:0000256" key="6">
    <source>
        <dbReference type="ARBA" id="ARBA00022448"/>
    </source>
</evidence>
<keyword evidence="13" id="KW-0862">Zinc</keyword>
<evidence type="ECO:0000256" key="7">
    <source>
        <dbReference type="ARBA" id="ARBA00022593"/>
    </source>
</evidence>
<dbReference type="PANTHER" id="PTHR23350:SF0">
    <property type="entry name" value="PEROXISOME BIOGENESIS FACTOR 10"/>
    <property type="match status" value="1"/>
</dbReference>
<dbReference type="InterPro" id="IPR017907">
    <property type="entry name" value="Znf_RING_CS"/>
</dbReference>
<keyword evidence="16" id="KW-0472">Membrane</keyword>
<evidence type="ECO:0000256" key="12">
    <source>
        <dbReference type="ARBA" id="ARBA00022786"/>
    </source>
</evidence>
<dbReference type="GO" id="GO:0016558">
    <property type="term" value="P:protein import into peroxisome matrix"/>
    <property type="evidence" value="ECO:0007669"/>
    <property type="project" value="InterPro"/>
</dbReference>
<evidence type="ECO:0000256" key="8">
    <source>
        <dbReference type="ARBA" id="ARBA00022679"/>
    </source>
</evidence>
<dbReference type="InterPro" id="IPR025654">
    <property type="entry name" value="PEX2/10"/>
</dbReference>
<dbReference type="Ensembl" id="ENSSTUT00000064126.1">
    <property type="protein sequence ID" value="ENSSTUP00000060785.1"/>
    <property type="gene ID" value="ENSSTUG00000026363.1"/>
</dbReference>
<evidence type="ECO:0000256" key="17">
    <source>
        <dbReference type="ARBA" id="ARBA00023140"/>
    </source>
</evidence>
<evidence type="ECO:0000256" key="14">
    <source>
        <dbReference type="ARBA" id="ARBA00022927"/>
    </source>
</evidence>
<feature type="domain" description="RING-type" evidence="20">
    <location>
        <begin position="129"/>
        <end position="151"/>
    </location>
</feature>
<dbReference type="InterPro" id="IPR001841">
    <property type="entry name" value="Znf_RING"/>
</dbReference>
<dbReference type="Pfam" id="PF13639">
    <property type="entry name" value="zf-RING_2"/>
    <property type="match status" value="1"/>
</dbReference>
<comment type="pathway">
    <text evidence="3">Protein modification; protein ubiquitination.</text>
</comment>
<reference evidence="21" key="1">
    <citation type="submission" date="2025-08" db="UniProtKB">
        <authorList>
            <consortium name="Ensembl"/>
        </authorList>
    </citation>
    <scope>IDENTIFICATION</scope>
</reference>
<comment type="function">
    <text evidence="18">E3 ubiquitin-protein ligase component of a retrotranslocation channel required for peroxisome organization by mediating export of the PEX5 receptor from peroxisomes to the cytosol, thereby promoting PEX5 recycling. The retrotranslocation channel is composed of PEX2, PEX10 and PEX12; each subunit contributing transmembrane segments that coassemble into an open channel that specifically allows the passage of PEX5 through the peroxisomal membrane. PEX10 also regulates PEX5 recycling by acting as a E3 ubiquitin-protein ligase. When PEX5 recycling is compromised, PEX10 catalyzes polyubiquitination of PEX5 during its passage through the retrotranslocation channel, leading to its degradation.</text>
</comment>
<keyword evidence="7" id="KW-0962">Peroxisome biogenesis</keyword>
<keyword evidence="6" id="KW-0813">Transport</keyword>
<evidence type="ECO:0000256" key="19">
    <source>
        <dbReference type="PROSITE-ProRule" id="PRU00175"/>
    </source>
</evidence>
<evidence type="ECO:0000256" key="10">
    <source>
        <dbReference type="ARBA" id="ARBA00022723"/>
    </source>
</evidence>
<dbReference type="AlphaFoldDB" id="A0A674AP12"/>
<dbReference type="GeneTree" id="ENSGT00990000211000"/>
<keyword evidence="8" id="KW-0808">Transferase</keyword>
<proteinExistence type="inferred from homology"/>
<evidence type="ECO:0000256" key="2">
    <source>
        <dbReference type="ARBA" id="ARBA00004585"/>
    </source>
</evidence>
<dbReference type="PANTHER" id="PTHR23350">
    <property type="entry name" value="PEROXISOME ASSEMBLY PROTEIN 10"/>
    <property type="match status" value="1"/>
</dbReference>
<dbReference type="SUPFAM" id="SSF57850">
    <property type="entry name" value="RING/U-box"/>
    <property type="match status" value="1"/>
</dbReference>
<dbReference type="Proteomes" id="UP000472277">
    <property type="component" value="Chromosome 30"/>
</dbReference>
<dbReference type="GO" id="GO:0061630">
    <property type="term" value="F:ubiquitin protein ligase activity"/>
    <property type="evidence" value="ECO:0007669"/>
    <property type="project" value="UniProtKB-EC"/>
</dbReference>
<evidence type="ECO:0000256" key="5">
    <source>
        <dbReference type="ARBA" id="ARBA00012483"/>
    </source>
</evidence>
<comment type="similarity">
    <text evidence="4">Belongs to the pex2/pex10/pex12 family.</text>
</comment>
<keyword evidence="10" id="KW-0479">Metal-binding</keyword>
<sequence>MCHPGCSSTACFLPAGQVAGRGRPESRSGQSLKPWSLDQRVVGQLTEPQRRQGLSIIHRLHVALFYISRAFYHLGKRTAGISYVGICFCGCVMGDDKAIRSSYRLLGVVSLLNFANTRVTERRHLTSTPCGHLFCWECITEWCNTKCPLCREKFQPPRLVYLRND</sequence>